<dbReference type="InterPro" id="IPR035948">
    <property type="entry name" value="YwqG-like_sf"/>
</dbReference>
<dbReference type="PANTHER" id="PTHR36436">
    <property type="entry name" value="SLL5081 PROTEIN"/>
    <property type="match status" value="1"/>
</dbReference>
<dbReference type="RefSeq" id="WP_008929935.1">
    <property type="nucleotide sequence ID" value="NZ_AMRJ01000026.1"/>
</dbReference>
<dbReference type="Gene3D" id="2.30.320.10">
    <property type="entry name" value="YwqG-like"/>
    <property type="match status" value="1"/>
</dbReference>
<dbReference type="AlphaFoldDB" id="L0W934"/>
<dbReference type="InterPro" id="IPR015315">
    <property type="entry name" value="DUF1963"/>
</dbReference>
<dbReference type="EMBL" id="AMRJ01000026">
    <property type="protein sequence ID" value="EKF73436.1"/>
    <property type="molecule type" value="Genomic_DNA"/>
</dbReference>
<dbReference type="Pfam" id="PF09234">
    <property type="entry name" value="DUF1963"/>
    <property type="match status" value="1"/>
</dbReference>
<evidence type="ECO:0008006" key="3">
    <source>
        <dbReference type="Google" id="ProtNLM"/>
    </source>
</evidence>
<proteinExistence type="predicted"/>
<reference evidence="1 2" key="1">
    <citation type="journal article" date="2012" name="J. Bacteriol.">
        <title>Genome Sequence of the Alkane-Degrading Bacterium Alcanivorax hongdengensis Type Strain A-11-3.</title>
        <authorList>
            <person name="Lai Q."/>
            <person name="Shao Z."/>
        </authorList>
    </citation>
    <scope>NUCLEOTIDE SEQUENCE [LARGE SCALE GENOMIC DNA]</scope>
    <source>
        <strain evidence="1 2">A-11-3</strain>
    </source>
</reference>
<accession>L0W934</accession>
<name>L0W934_9GAMM</name>
<evidence type="ECO:0000313" key="2">
    <source>
        <dbReference type="Proteomes" id="UP000010164"/>
    </source>
</evidence>
<comment type="caution">
    <text evidence="1">The sequence shown here is derived from an EMBL/GenBank/DDBJ whole genome shotgun (WGS) entry which is preliminary data.</text>
</comment>
<evidence type="ECO:0000313" key="1">
    <source>
        <dbReference type="EMBL" id="EKF73436.1"/>
    </source>
</evidence>
<dbReference type="Proteomes" id="UP000010164">
    <property type="component" value="Unassembled WGS sequence"/>
</dbReference>
<keyword evidence="2" id="KW-1185">Reference proteome</keyword>
<organism evidence="1 2">
    <name type="scientific">Alcanivorax hongdengensis A-11-3</name>
    <dbReference type="NCBI Taxonomy" id="1177179"/>
    <lineage>
        <taxon>Bacteria</taxon>
        <taxon>Pseudomonadati</taxon>
        <taxon>Pseudomonadota</taxon>
        <taxon>Gammaproteobacteria</taxon>
        <taxon>Oceanospirillales</taxon>
        <taxon>Alcanivoracaceae</taxon>
        <taxon>Alcanivorax</taxon>
    </lineage>
</organism>
<dbReference type="OrthoDB" id="5351532at2"/>
<dbReference type="PATRIC" id="fig|1177179.3.peg.2748"/>
<sequence length="235" mass="26045">MLPEELRHKLAFYQRPSWRPRSGPAVPGALSKFGGAPLLMEGESWPCCGHCHQPMQLFVQLDSRDLPAAASQPFGDGVLQVFYCTNMDEECEIVEQSNLPFSEATLCRVIPREHCHGFDALPAAIPDAFIEKSLTGWDRQVDYPGPTQLPTLADDELELLGRFGAARSGDKLLGWPLGQRPDAGPPCPCCDRPMRFVLQLDSLSTLPFMFGDDGCAHICQCPRHPQVATILWQSR</sequence>
<dbReference type="PANTHER" id="PTHR36436:SF6">
    <property type="entry name" value="SLL5081 PROTEIN"/>
    <property type="match status" value="1"/>
</dbReference>
<protein>
    <recommendedName>
        <fullName evidence="3">DUF1963 domain-containing protein</fullName>
    </recommendedName>
</protein>
<dbReference type="eggNOG" id="COG3878">
    <property type="taxonomic scope" value="Bacteria"/>
</dbReference>
<dbReference type="STRING" id="1177179.A11A3_13825"/>
<gene>
    <name evidence="1" type="ORF">A11A3_13825</name>
</gene>
<dbReference type="SUPFAM" id="SSF103032">
    <property type="entry name" value="Hypothetical protein YwqG"/>
    <property type="match status" value="1"/>
</dbReference>